<evidence type="ECO:0000256" key="5">
    <source>
        <dbReference type="ARBA" id="ARBA00033987"/>
    </source>
</evidence>
<dbReference type="Gene3D" id="1.10.720.30">
    <property type="entry name" value="SAP domain"/>
    <property type="match status" value="1"/>
</dbReference>
<reference evidence="9" key="1">
    <citation type="submission" date="2022-03" db="EMBL/GenBank/DDBJ databases">
        <title>A functionally conserved STORR gene fusion in Papaver species that diverged 16.8 million years ago.</title>
        <authorList>
            <person name="Catania T."/>
        </authorList>
    </citation>
    <scope>NUCLEOTIDE SEQUENCE</scope>
    <source>
        <strain evidence="9">S-191538</strain>
    </source>
</reference>
<feature type="non-terminal residue" evidence="9">
    <location>
        <position position="167"/>
    </location>
</feature>
<evidence type="ECO:0000256" key="3">
    <source>
        <dbReference type="ARBA" id="ARBA00022679"/>
    </source>
</evidence>
<evidence type="ECO:0000259" key="8">
    <source>
        <dbReference type="PROSITE" id="PS51977"/>
    </source>
</evidence>
<evidence type="ECO:0000313" key="10">
    <source>
        <dbReference type="Proteomes" id="UP001177140"/>
    </source>
</evidence>
<dbReference type="PROSITE" id="PS50800">
    <property type="entry name" value="SAP"/>
    <property type="match status" value="1"/>
</dbReference>
<accession>A0AA41SNT1</accession>
<dbReference type="SUPFAM" id="SSF142921">
    <property type="entry name" value="WGR domain-like"/>
    <property type="match status" value="1"/>
</dbReference>
<dbReference type="SUPFAM" id="SSF68906">
    <property type="entry name" value="SAP domain"/>
    <property type="match status" value="1"/>
</dbReference>
<keyword evidence="4" id="KW-0520">NAD</keyword>
<protein>
    <recommendedName>
        <fullName evidence="1">NAD(+) ADP-ribosyltransferase</fullName>
        <ecNumber evidence="1">2.4.2.30</ecNumber>
    </recommendedName>
</protein>
<evidence type="ECO:0000313" key="9">
    <source>
        <dbReference type="EMBL" id="MCL7038475.1"/>
    </source>
</evidence>
<dbReference type="GO" id="GO:0005730">
    <property type="term" value="C:nucleolus"/>
    <property type="evidence" value="ECO:0007669"/>
    <property type="project" value="TreeGrafter"/>
</dbReference>
<dbReference type="InterPro" id="IPR036361">
    <property type="entry name" value="SAP_dom_sf"/>
</dbReference>
<dbReference type="GO" id="GO:0003950">
    <property type="term" value="F:NAD+ poly-ADP-ribosyltransferase activity"/>
    <property type="evidence" value="ECO:0007669"/>
    <property type="project" value="UniProtKB-EC"/>
</dbReference>
<evidence type="ECO:0000259" key="7">
    <source>
        <dbReference type="PROSITE" id="PS50800"/>
    </source>
</evidence>
<dbReference type="InterPro" id="IPR003034">
    <property type="entry name" value="SAP_dom"/>
</dbReference>
<keyword evidence="3" id="KW-0808">Transferase</keyword>
<proteinExistence type="predicted"/>
<gene>
    <name evidence="9" type="ORF">MKW94_007605</name>
</gene>
<keyword evidence="10" id="KW-1185">Reference proteome</keyword>
<dbReference type="Proteomes" id="UP001177140">
    <property type="component" value="Unassembled WGS sequence"/>
</dbReference>
<evidence type="ECO:0000256" key="6">
    <source>
        <dbReference type="SAM" id="MobiDB-lite"/>
    </source>
</evidence>
<dbReference type="GO" id="GO:1990404">
    <property type="term" value="F:NAD+-protein mono-ADP-ribosyltransferase activity"/>
    <property type="evidence" value="ECO:0007669"/>
    <property type="project" value="TreeGrafter"/>
</dbReference>
<feature type="region of interest" description="Disordered" evidence="6">
    <location>
        <begin position="1"/>
        <end position="40"/>
    </location>
</feature>
<dbReference type="InterPro" id="IPR008893">
    <property type="entry name" value="WGR_domain"/>
</dbReference>
<feature type="compositionally biased region" description="Acidic residues" evidence="6">
    <location>
        <begin position="20"/>
        <end position="31"/>
    </location>
</feature>
<dbReference type="InterPro" id="IPR050800">
    <property type="entry name" value="ARTD/PARP"/>
</dbReference>
<dbReference type="GO" id="GO:0070212">
    <property type="term" value="P:protein poly-ADP-ribosylation"/>
    <property type="evidence" value="ECO:0007669"/>
    <property type="project" value="TreeGrafter"/>
</dbReference>
<name>A0AA41SNT1_PAPNU</name>
<dbReference type="InterPro" id="IPR036930">
    <property type="entry name" value="WGR_dom_sf"/>
</dbReference>
<comment type="caution">
    <text evidence="9">The sequence shown here is derived from an EMBL/GenBank/DDBJ whole genome shotgun (WGS) entry which is preliminary data.</text>
</comment>
<sequence length="167" mass="18532">VPKKLKDPSVQGRKRPRESQDDDDGDDDCDVVTDGKTKKDEEDGVVIVDVETLRGMGVRELREQASIRGVSTKGNKKEIFERLSADLKKDSGGSITQVVDKGKASKGKEEKLVKATKKGAAVLDQYLPEEIKANYHVLEHDGEIFDAMLNQTNVSDNNNKFYVIQVL</sequence>
<feature type="non-terminal residue" evidence="9">
    <location>
        <position position="1"/>
    </location>
</feature>
<dbReference type="PANTHER" id="PTHR10459:SF60">
    <property type="entry name" value="POLY [ADP-RIBOSE] POLYMERASE 2"/>
    <property type="match status" value="1"/>
</dbReference>
<dbReference type="EMBL" id="JAJJMA010191017">
    <property type="protein sequence ID" value="MCL7038475.1"/>
    <property type="molecule type" value="Genomic_DNA"/>
</dbReference>
<feature type="domain" description="SAP" evidence="7">
    <location>
        <begin position="53"/>
        <end position="87"/>
    </location>
</feature>
<evidence type="ECO:0000256" key="4">
    <source>
        <dbReference type="ARBA" id="ARBA00023027"/>
    </source>
</evidence>
<evidence type="ECO:0000256" key="2">
    <source>
        <dbReference type="ARBA" id="ARBA00022676"/>
    </source>
</evidence>
<dbReference type="PROSITE" id="PS51977">
    <property type="entry name" value="WGR"/>
    <property type="match status" value="1"/>
</dbReference>
<dbReference type="SMART" id="SM00513">
    <property type="entry name" value="SAP"/>
    <property type="match status" value="1"/>
</dbReference>
<keyword evidence="2" id="KW-0328">Glycosyltransferase</keyword>
<dbReference type="AlphaFoldDB" id="A0AA41SNT1"/>
<feature type="domain" description="WGR" evidence="8">
    <location>
        <begin position="134"/>
        <end position="167"/>
    </location>
</feature>
<comment type="catalytic activity">
    <reaction evidence="5">
        <text>NAD(+) + (ADP-D-ribosyl)n-acceptor = nicotinamide + (ADP-D-ribosyl)n+1-acceptor + H(+).</text>
        <dbReference type="EC" id="2.4.2.30"/>
    </reaction>
</comment>
<organism evidence="9 10">
    <name type="scientific">Papaver nudicaule</name>
    <name type="common">Iceland poppy</name>
    <dbReference type="NCBI Taxonomy" id="74823"/>
    <lineage>
        <taxon>Eukaryota</taxon>
        <taxon>Viridiplantae</taxon>
        <taxon>Streptophyta</taxon>
        <taxon>Embryophyta</taxon>
        <taxon>Tracheophyta</taxon>
        <taxon>Spermatophyta</taxon>
        <taxon>Magnoliopsida</taxon>
        <taxon>Ranunculales</taxon>
        <taxon>Papaveraceae</taxon>
        <taxon>Papaveroideae</taxon>
        <taxon>Papaver</taxon>
    </lineage>
</organism>
<dbReference type="PANTHER" id="PTHR10459">
    <property type="entry name" value="DNA LIGASE"/>
    <property type="match status" value="1"/>
</dbReference>
<dbReference type="GO" id="GO:0006302">
    <property type="term" value="P:double-strand break repair"/>
    <property type="evidence" value="ECO:0007669"/>
    <property type="project" value="TreeGrafter"/>
</dbReference>
<dbReference type="EC" id="2.4.2.30" evidence="1"/>
<evidence type="ECO:0000256" key="1">
    <source>
        <dbReference type="ARBA" id="ARBA00012020"/>
    </source>
</evidence>